<dbReference type="PANTHER" id="PTHR46648:SF1">
    <property type="entry name" value="ADENOSINE 5'-MONOPHOSPHORAMIDASE HNT1"/>
    <property type="match status" value="1"/>
</dbReference>
<dbReference type="GO" id="GO:0003824">
    <property type="term" value="F:catalytic activity"/>
    <property type="evidence" value="ECO:0007669"/>
    <property type="project" value="InterPro"/>
</dbReference>
<evidence type="ECO:0000259" key="1">
    <source>
        <dbReference type="PROSITE" id="PS51084"/>
    </source>
</evidence>
<sequence length="132" mass="14149">MAREIPAAVVFEDELTIAFMDLGQVTQGHVLVATKRHADNLYELTDAEAAAVMQTSRRIALAAQKAFPSAGLTLLQANGAEGGQTVKHFHMHVVPRHADDGINLTWPRKEPGPAVLGEYAQRLKAALADAAV</sequence>
<dbReference type="AlphaFoldDB" id="A0A645DW63"/>
<dbReference type="PROSITE" id="PS51084">
    <property type="entry name" value="HIT_2"/>
    <property type="match status" value="1"/>
</dbReference>
<feature type="domain" description="HIT" evidence="1">
    <location>
        <begin position="1"/>
        <end position="103"/>
    </location>
</feature>
<name>A0A645DW63_9ZZZZ</name>
<dbReference type="PROSITE" id="PS00892">
    <property type="entry name" value="HIT_1"/>
    <property type="match status" value="1"/>
</dbReference>
<proteinExistence type="predicted"/>
<dbReference type="InterPro" id="IPR001310">
    <property type="entry name" value="Histidine_triad_HIT"/>
</dbReference>
<evidence type="ECO:0000313" key="2">
    <source>
        <dbReference type="EMBL" id="MPM93545.1"/>
    </source>
</evidence>
<dbReference type="PANTHER" id="PTHR46648">
    <property type="entry name" value="HIT FAMILY PROTEIN 1"/>
    <property type="match status" value="1"/>
</dbReference>
<dbReference type="InterPro" id="IPR011146">
    <property type="entry name" value="HIT-like"/>
</dbReference>
<comment type="caution">
    <text evidence="2">The sequence shown here is derived from an EMBL/GenBank/DDBJ whole genome shotgun (WGS) entry which is preliminary data.</text>
</comment>
<reference evidence="2" key="1">
    <citation type="submission" date="2019-08" db="EMBL/GenBank/DDBJ databases">
        <authorList>
            <person name="Kucharzyk K."/>
            <person name="Murdoch R.W."/>
            <person name="Higgins S."/>
            <person name="Loffler F."/>
        </authorList>
    </citation>
    <scope>NUCLEOTIDE SEQUENCE</scope>
</reference>
<accession>A0A645DW63</accession>
<dbReference type="GO" id="GO:0009117">
    <property type="term" value="P:nucleotide metabolic process"/>
    <property type="evidence" value="ECO:0007669"/>
    <property type="project" value="TreeGrafter"/>
</dbReference>
<dbReference type="InterPro" id="IPR036265">
    <property type="entry name" value="HIT-like_sf"/>
</dbReference>
<gene>
    <name evidence="2" type="primary">hit_5</name>
    <name evidence="2" type="ORF">SDC9_140684</name>
</gene>
<dbReference type="SUPFAM" id="SSF54197">
    <property type="entry name" value="HIT-like"/>
    <property type="match status" value="1"/>
</dbReference>
<dbReference type="Pfam" id="PF01230">
    <property type="entry name" value="HIT"/>
    <property type="match status" value="1"/>
</dbReference>
<organism evidence="2">
    <name type="scientific">bioreactor metagenome</name>
    <dbReference type="NCBI Taxonomy" id="1076179"/>
    <lineage>
        <taxon>unclassified sequences</taxon>
        <taxon>metagenomes</taxon>
        <taxon>ecological metagenomes</taxon>
    </lineage>
</organism>
<dbReference type="InterPro" id="IPR019808">
    <property type="entry name" value="Histidine_triad_CS"/>
</dbReference>
<dbReference type="EMBL" id="VSSQ01040330">
    <property type="protein sequence ID" value="MPM93545.1"/>
    <property type="molecule type" value="Genomic_DNA"/>
</dbReference>
<protein>
    <submittedName>
        <fullName evidence="2">Protein hit</fullName>
    </submittedName>
</protein>
<dbReference type="Gene3D" id="3.30.428.10">
    <property type="entry name" value="HIT-like"/>
    <property type="match status" value="1"/>
</dbReference>